<dbReference type="Gene3D" id="1.25.40.10">
    <property type="entry name" value="Tetratricopeptide repeat domain"/>
    <property type="match status" value="1"/>
</dbReference>
<dbReference type="PANTHER" id="PTHR11102">
    <property type="entry name" value="SEL-1-LIKE PROTEIN"/>
    <property type="match status" value="1"/>
</dbReference>
<name>Q3JDI0_NITOC</name>
<accession>Q3JDI0</accession>
<dbReference type="InParanoid" id="Q3JDI0"/>
<protein>
    <submittedName>
        <fullName evidence="1">Sel1-like repeat protein</fullName>
    </submittedName>
</protein>
<dbReference type="SMART" id="SM00671">
    <property type="entry name" value="SEL1"/>
    <property type="match status" value="2"/>
</dbReference>
<dbReference type="STRING" id="323261.Noc_0597"/>
<dbReference type="PANTHER" id="PTHR11102:SF160">
    <property type="entry name" value="ERAD-ASSOCIATED E3 UBIQUITIN-PROTEIN LIGASE COMPONENT HRD3"/>
    <property type="match status" value="1"/>
</dbReference>
<dbReference type="KEGG" id="noc:Noc_0597"/>
<dbReference type="eggNOG" id="COG0790">
    <property type="taxonomic scope" value="Bacteria"/>
</dbReference>
<dbReference type="SUPFAM" id="SSF81901">
    <property type="entry name" value="HCP-like"/>
    <property type="match status" value="1"/>
</dbReference>
<dbReference type="Proteomes" id="UP000006838">
    <property type="component" value="Chromosome"/>
</dbReference>
<evidence type="ECO:0000313" key="2">
    <source>
        <dbReference type="Proteomes" id="UP000006838"/>
    </source>
</evidence>
<reference evidence="2" key="1">
    <citation type="journal article" date="2006" name="Appl. Environ. Microbiol.">
        <title>Complete genome sequence of the marine, chemolithoautotrophic, ammonia-oxidizing bacterium Nitrosococcus oceani ATCC 19707.</title>
        <authorList>
            <person name="Klotz M.G."/>
            <person name="Arp D.J."/>
            <person name="Chain P.S.G."/>
            <person name="El-Sheikh A.F."/>
            <person name="Hauser L.J."/>
            <person name="Hommes N.G."/>
            <person name="Larimer F.W."/>
            <person name="Malfatti S.A."/>
            <person name="Norton J.M."/>
            <person name="Poret-Peterson A.T."/>
            <person name="Vergez L.M."/>
            <person name="Ward B.B."/>
        </authorList>
    </citation>
    <scope>NUCLEOTIDE SEQUENCE [LARGE SCALE GENOMIC DNA]</scope>
    <source>
        <strain evidence="2">ATCC 19707 / BCRC 17464 / NCIMB 11848 / C-107</strain>
    </source>
</reference>
<evidence type="ECO:0000313" key="1">
    <source>
        <dbReference type="EMBL" id="ABA57116.1"/>
    </source>
</evidence>
<organism evidence="1 2">
    <name type="scientific">Nitrosococcus oceani (strain ATCC 19707 / BCRC 17464 / JCM 30415 / NCIMB 11848 / C-107)</name>
    <dbReference type="NCBI Taxonomy" id="323261"/>
    <lineage>
        <taxon>Bacteria</taxon>
        <taxon>Pseudomonadati</taxon>
        <taxon>Pseudomonadota</taxon>
        <taxon>Gammaproteobacteria</taxon>
        <taxon>Chromatiales</taxon>
        <taxon>Chromatiaceae</taxon>
        <taxon>Nitrosococcus</taxon>
    </lineage>
</organism>
<dbReference type="InterPro" id="IPR011990">
    <property type="entry name" value="TPR-like_helical_dom_sf"/>
</dbReference>
<gene>
    <name evidence="1" type="ordered locus">Noc_0597</name>
</gene>
<proteinExistence type="predicted"/>
<dbReference type="HOGENOM" id="CLU_121432_0_0_6"/>
<dbReference type="InterPro" id="IPR006597">
    <property type="entry name" value="Sel1-like"/>
</dbReference>
<sequence length="219" mass="25202">MTYHSLSTWNLAVPEMEKISIRKLGMRLLCGLIFCAMLIACTQAPPAAMIRVCDSKGCSYRPSDSATYDPSATVPDEDPEGRIAALEALAQQDPQAAYDLGLRFFRGDGVPQDSYRALQWMRSAAERGNLDAQVALGQLYLTGLEELGPDPREAEKWLTIAAGRGNEEAQTLLAEAREARQAEDAYFKWRNRWRPLFYRRWYYNYPYRFYWRRGGWHHY</sequence>
<dbReference type="Pfam" id="PF08238">
    <property type="entry name" value="Sel1"/>
    <property type="match status" value="2"/>
</dbReference>
<dbReference type="EMBL" id="CP000127">
    <property type="protein sequence ID" value="ABA57116.1"/>
    <property type="molecule type" value="Genomic_DNA"/>
</dbReference>
<keyword evidence="2" id="KW-1185">Reference proteome</keyword>
<dbReference type="InterPro" id="IPR050767">
    <property type="entry name" value="Sel1_AlgK"/>
</dbReference>
<dbReference type="AlphaFoldDB" id="Q3JDI0"/>